<dbReference type="AlphaFoldDB" id="U3TC83"/>
<feature type="transmembrane region" description="Helical" evidence="1">
    <location>
        <begin position="117"/>
        <end position="137"/>
    </location>
</feature>
<proteinExistence type="predicted"/>
<feature type="transmembrane region" description="Helical" evidence="1">
    <location>
        <begin position="41"/>
        <end position="59"/>
    </location>
</feature>
<organism evidence="2 3">
    <name type="scientific">Aeropyrum camini SY1 = JCM 12091</name>
    <dbReference type="NCBI Taxonomy" id="1198449"/>
    <lineage>
        <taxon>Archaea</taxon>
        <taxon>Thermoproteota</taxon>
        <taxon>Thermoprotei</taxon>
        <taxon>Desulfurococcales</taxon>
        <taxon>Desulfurococcaceae</taxon>
        <taxon>Aeropyrum</taxon>
    </lineage>
</organism>
<dbReference type="Gene3D" id="1.20.120.1220">
    <property type="match status" value="1"/>
</dbReference>
<dbReference type="KEGG" id="acj:ACAM_0094"/>
<name>U3TC83_9CREN</name>
<dbReference type="eggNOG" id="arCOG02298">
    <property type="taxonomic scope" value="Archaea"/>
</dbReference>
<dbReference type="EMBL" id="AP012489">
    <property type="protein sequence ID" value="BAN89563.1"/>
    <property type="molecule type" value="Genomic_DNA"/>
</dbReference>
<sequence length="223" mass="23450">MGVAPGLDIVFTPLILPAAAASLLLAVAGIMDLLWREIEPAYWYISLKIVLLTVAASLYLQGGVPAAPSKVTLQLGFTLLLVAVSILLYKMCMLGGSDVAAFTLIALASPYSPSLPIPPLAASLLAATPPAVAYIILSYARLRLNRGVVTPEDLAFNPRFKWWIPSARGEAVEKLFQGCRLDADPPALAALGGGRVRAEPGIPLVAFIALGYLAYIVAEVLAA</sequence>
<keyword evidence="1" id="KW-0472">Membrane</keyword>
<evidence type="ECO:0000313" key="3">
    <source>
        <dbReference type="Proteomes" id="UP000016887"/>
    </source>
</evidence>
<reference evidence="2 3" key="1">
    <citation type="journal article" date="2013" name="Appl. Environ. Microbiol.">
        <title>Variation of the Virus-Related Elements within Syntenic Genomes of the Hyperthermophilic Archaeon Aeropyrum.</title>
        <authorList>
            <person name="Daifuku T."/>
            <person name="Yoshida T."/>
            <person name="Kitamura T."/>
            <person name="Kawaichi S."/>
            <person name="Inoue T."/>
            <person name="Nomura K."/>
            <person name="Yoshida Y."/>
            <person name="Kuno S."/>
            <person name="Sako Y."/>
        </authorList>
    </citation>
    <scope>NUCLEOTIDE SEQUENCE [LARGE SCALE GENOMIC DNA]</scope>
    <source>
        <strain evidence="2 3">SY1</strain>
    </source>
</reference>
<feature type="transmembrane region" description="Helical" evidence="1">
    <location>
        <begin position="71"/>
        <end position="89"/>
    </location>
</feature>
<dbReference type="RefSeq" id="WP_022540843.1">
    <property type="nucleotide sequence ID" value="NC_022521.1"/>
</dbReference>
<feature type="transmembrane region" description="Helical" evidence="1">
    <location>
        <begin position="204"/>
        <end position="222"/>
    </location>
</feature>
<dbReference type="GeneID" id="17111119"/>
<evidence type="ECO:0000313" key="2">
    <source>
        <dbReference type="EMBL" id="BAN89563.1"/>
    </source>
</evidence>
<keyword evidence="1" id="KW-0812">Transmembrane</keyword>
<evidence type="ECO:0000256" key="1">
    <source>
        <dbReference type="SAM" id="Phobius"/>
    </source>
</evidence>
<dbReference type="OrthoDB" id="380922at2157"/>
<gene>
    <name evidence="2" type="ORF">ACAM_0094</name>
</gene>
<accession>U3TC83</accession>
<dbReference type="STRING" id="1198449.ACAM_0094"/>
<keyword evidence="3" id="KW-1185">Reference proteome</keyword>
<feature type="transmembrane region" description="Helical" evidence="1">
    <location>
        <begin position="14"/>
        <end position="34"/>
    </location>
</feature>
<keyword evidence="1" id="KW-1133">Transmembrane helix</keyword>
<dbReference type="Proteomes" id="UP000016887">
    <property type="component" value="Chromosome"/>
</dbReference>
<protein>
    <submittedName>
        <fullName evidence="2">Uncharacterized protein</fullName>
    </submittedName>
</protein>